<organism evidence="2 3">
    <name type="scientific">Homoserinimonas hongtaonis</name>
    <dbReference type="NCBI Taxonomy" id="2079791"/>
    <lineage>
        <taxon>Bacteria</taxon>
        <taxon>Bacillati</taxon>
        <taxon>Actinomycetota</taxon>
        <taxon>Actinomycetes</taxon>
        <taxon>Micrococcales</taxon>
        <taxon>Microbacteriaceae</taxon>
        <taxon>Homoserinimonas</taxon>
    </lineage>
</organism>
<comment type="caution">
    <text evidence="2">The sequence shown here is derived from an EMBL/GenBank/DDBJ whole genome shotgun (WGS) entry which is preliminary data.</text>
</comment>
<dbReference type="EMBL" id="QEEX01000001">
    <property type="protein sequence ID" value="PWB97529.1"/>
    <property type="molecule type" value="Genomic_DNA"/>
</dbReference>
<gene>
    <name evidence="2" type="ORF">DF220_06545</name>
</gene>
<dbReference type="PROSITE" id="PS51257">
    <property type="entry name" value="PROKAR_LIPOPROTEIN"/>
    <property type="match status" value="1"/>
</dbReference>
<sequence>MTRRALHATAIVATLLLTPVLTACGTPLEGIVSESVESAVEDATGTKVESGGEIPADFPAEVPLIDGEVTYGGSLEVNGTQNWTVTITTTEPVADAFANIRTQLTDAGFTQSVINETTDSANGAFTGTNYSLIVTASVADSQTSITYVVTSAVAG</sequence>
<dbReference type="Proteomes" id="UP000244978">
    <property type="component" value="Unassembled WGS sequence"/>
</dbReference>
<proteinExistence type="predicted"/>
<keyword evidence="3" id="KW-1185">Reference proteome</keyword>
<name>A0A2U1T0X3_9MICO</name>
<evidence type="ECO:0000313" key="3">
    <source>
        <dbReference type="Proteomes" id="UP000244978"/>
    </source>
</evidence>
<evidence type="ECO:0000313" key="2">
    <source>
        <dbReference type="EMBL" id="PWB97529.1"/>
    </source>
</evidence>
<dbReference type="AlphaFoldDB" id="A0A2U1T0X3"/>
<reference evidence="3" key="1">
    <citation type="submission" date="2018-04" db="EMBL/GenBank/DDBJ databases">
        <authorList>
            <person name="Liu S."/>
            <person name="Wang Z."/>
            <person name="Li J."/>
        </authorList>
    </citation>
    <scope>NUCLEOTIDE SEQUENCE [LARGE SCALE GENOMIC DNA]</scope>
    <source>
        <strain evidence="3">S1194</strain>
    </source>
</reference>
<protein>
    <submittedName>
        <fullName evidence="2">Uncharacterized protein</fullName>
    </submittedName>
</protein>
<feature type="signal peptide" evidence="1">
    <location>
        <begin position="1"/>
        <end position="23"/>
    </location>
</feature>
<evidence type="ECO:0000256" key="1">
    <source>
        <dbReference type="SAM" id="SignalP"/>
    </source>
</evidence>
<feature type="chain" id="PRO_5039054565" evidence="1">
    <location>
        <begin position="24"/>
        <end position="155"/>
    </location>
</feature>
<keyword evidence="1" id="KW-0732">Signal</keyword>
<accession>A0A2U1T0X3</accession>